<dbReference type="SUPFAM" id="SSF46785">
    <property type="entry name" value="Winged helix' DNA-binding domain"/>
    <property type="match status" value="1"/>
</dbReference>
<dbReference type="EMBL" id="QSKF01000002">
    <property type="protein sequence ID" value="RHE41386.1"/>
    <property type="molecule type" value="Genomic_DNA"/>
</dbReference>
<name>A0A414JA39_9FIRM</name>
<feature type="transmembrane region" description="Helical" evidence="1">
    <location>
        <begin position="132"/>
        <end position="155"/>
    </location>
</feature>
<feature type="transmembrane region" description="Helical" evidence="1">
    <location>
        <begin position="48"/>
        <end position="69"/>
    </location>
</feature>
<feature type="transmembrane region" description="Helical" evidence="1">
    <location>
        <begin position="12"/>
        <end position="36"/>
    </location>
</feature>
<keyword evidence="1" id="KW-0812">Transmembrane</keyword>
<dbReference type="Gene3D" id="1.10.10.10">
    <property type="entry name" value="Winged helix-like DNA-binding domain superfamily/Winged helix DNA-binding domain"/>
    <property type="match status" value="1"/>
</dbReference>
<gene>
    <name evidence="2" type="ORF">DW740_03505</name>
</gene>
<feature type="transmembrane region" description="Helical" evidence="1">
    <location>
        <begin position="101"/>
        <end position="120"/>
    </location>
</feature>
<dbReference type="Proteomes" id="UP000283745">
    <property type="component" value="Unassembled WGS sequence"/>
</dbReference>
<accession>A0A414JA39</accession>
<evidence type="ECO:0000256" key="1">
    <source>
        <dbReference type="SAM" id="Phobius"/>
    </source>
</evidence>
<reference evidence="2 3" key="1">
    <citation type="submission" date="2018-08" db="EMBL/GenBank/DDBJ databases">
        <title>A genome reference for cultivated species of the human gut microbiota.</title>
        <authorList>
            <person name="Zou Y."/>
            <person name="Xue W."/>
            <person name="Luo G."/>
        </authorList>
    </citation>
    <scope>NUCLEOTIDE SEQUENCE [LARGE SCALE GENOMIC DNA]</scope>
    <source>
        <strain evidence="2 3">AM28-23</strain>
    </source>
</reference>
<proteinExistence type="predicted"/>
<dbReference type="AlphaFoldDB" id="A0A414JA39"/>
<sequence length="371" mass="43098">MEDLQMNFIKKHFHMILLWICVFLSLVNLINCWLFKINLILLSENQILYIYSSLAQVIGALLGLTIAGYSMIDSKMKSLAEEDTTITDYVEDIRQDYYISLMYIIILSIINIVFCLLVIATYDNNLLTVTPFFMTESIIIFSFIMIELIKFVCYLNPNVIREKGSLDKDSIDAEYKDSTDKNESSENFSPFITDYNLLEKLLRDFACYLIGSPNSTYKMQIFEALDVLLRNEIINRETYSIIDEFRRYRNALVHSLDADKSVNPSIYKKLNEIYTLLKSAYDLRIENNTDFEEKQRELMDYAQKHGYNEIDRKILEFLTTHSNASLREISEATNYSIAAIHRRIANLQTIGAITKIGTGRQSTWKVNSNSI</sequence>
<dbReference type="InterPro" id="IPR036390">
    <property type="entry name" value="WH_DNA-bd_sf"/>
</dbReference>
<keyword evidence="1" id="KW-1133">Transmembrane helix</keyword>
<evidence type="ECO:0000313" key="3">
    <source>
        <dbReference type="Proteomes" id="UP000283745"/>
    </source>
</evidence>
<dbReference type="InterPro" id="IPR036388">
    <property type="entry name" value="WH-like_DNA-bd_sf"/>
</dbReference>
<protein>
    <submittedName>
        <fullName evidence="2">Winged helix-turn-helix transcriptional regulator</fullName>
    </submittedName>
</protein>
<organism evidence="2 3">
    <name type="scientific">Blautia obeum</name>
    <dbReference type="NCBI Taxonomy" id="40520"/>
    <lineage>
        <taxon>Bacteria</taxon>
        <taxon>Bacillati</taxon>
        <taxon>Bacillota</taxon>
        <taxon>Clostridia</taxon>
        <taxon>Lachnospirales</taxon>
        <taxon>Lachnospiraceae</taxon>
        <taxon>Blautia</taxon>
    </lineage>
</organism>
<evidence type="ECO:0000313" key="2">
    <source>
        <dbReference type="EMBL" id="RHE41386.1"/>
    </source>
</evidence>
<comment type="caution">
    <text evidence="2">The sequence shown here is derived from an EMBL/GenBank/DDBJ whole genome shotgun (WGS) entry which is preliminary data.</text>
</comment>
<dbReference type="Pfam" id="PF13412">
    <property type="entry name" value="HTH_24"/>
    <property type="match status" value="1"/>
</dbReference>
<keyword evidence="1" id="KW-0472">Membrane</keyword>